<dbReference type="InterPro" id="IPR005883">
    <property type="entry name" value="PilM"/>
</dbReference>
<protein>
    <submittedName>
        <fullName evidence="1">Type IV pilus biogenesis protein PilM</fullName>
    </submittedName>
</protein>
<dbReference type="Pfam" id="PF11104">
    <property type="entry name" value="PilM_2"/>
    <property type="match status" value="1"/>
</dbReference>
<dbReference type="Gene3D" id="3.30.420.40">
    <property type="match status" value="1"/>
</dbReference>
<organism evidence="1 2">
    <name type="scientific">Sporosarcina siberiensis</name>
    <dbReference type="NCBI Taxonomy" id="1365606"/>
    <lineage>
        <taxon>Bacteria</taxon>
        <taxon>Bacillati</taxon>
        <taxon>Bacillota</taxon>
        <taxon>Bacilli</taxon>
        <taxon>Bacillales</taxon>
        <taxon>Caryophanaceae</taxon>
        <taxon>Sporosarcina</taxon>
    </lineage>
</organism>
<accession>A0ABW4SDD4</accession>
<dbReference type="RefSeq" id="WP_381535939.1">
    <property type="nucleotide sequence ID" value="NZ_JBHUGI010000006.1"/>
</dbReference>
<evidence type="ECO:0000313" key="2">
    <source>
        <dbReference type="Proteomes" id="UP001597218"/>
    </source>
</evidence>
<comment type="caution">
    <text evidence="1">The sequence shown here is derived from an EMBL/GenBank/DDBJ whole genome shotgun (WGS) entry which is preliminary data.</text>
</comment>
<reference evidence="2" key="1">
    <citation type="journal article" date="2019" name="Int. J. Syst. Evol. Microbiol.">
        <title>The Global Catalogue of Microorganisms (GCM) 10K type strain sequencing project: providing services to taxonomists for standard genome sequencing and annotation.</title>
        <authorList>
            <consortium name="The Broad Institute Genomics Platform"/>
            <consortium name="The Broad Institute Genome Sequencing Center for Infectious Disease"/>
            <person name="Wu L."/>
            <person name="Ma J."/>
        </authorList>
    </citation>
    <scope>NUCLEOTIDE SEQUENCE [LARGE SCALE GENOMIC DNA]</scope>
    <source>
        <strain evidence="2">CGMCC 4.7177</strain>
    </source>
</reference>
<dbReference type="EMBL" id="JBHUGI010000006">
    <property type="protein sequence ID" value="MFD1927291.1"/>
    <property type="molecule type" value="Genomic_DNA"/>
</dbReference>
<gene>
    <name evidence="1" type="primary">pilM</name>
    <name evidence="1" type="ORF">ACFSFY_04340</name>
</gene>
<dbReference type="Proteomes" id="UP001597218">
    <property type="component" value="Unassembled WGS sequence"/>
</dbReference>
<keyword evidence="2" id="KW-1185">Reference proteome</keyword>
<proteinExistence type="predicted"/>
<evidence type="ECO:0000313" key="1">
    <source>
        <dbReference type="EMBL" id="MFD1927291.1"/>
    </source>
</evidence>
<sequence length="328" mass="37759">MFRRKNNRVVTMEVNDYAIRALSLADDDLETAVLGEYVLAPGIVVDDVVKDELAFFDVLKEITKAWNITKYDLRFFVPDHAVMMRVFNHPKETPLVGLKAYVEMELGRTIHLPFENPLIDVYNHKGNEEESVIFAAPAEESIKLIQLYEDVQLQPTVLDVRALSNIRFLNSTSQFEPARTYLIVDLSMNAVSISIYTDGNVEFLRYQPSEHPNRNWRYGTIKNGENVYTYNGDVEQYRIEINAQIYEIERILNFYKFSLNKGEKSVDEIIIMGYNPEIRYFSEQIKIIIDLPLTVIDDAYVQKRYPQFNAKYVALIGLALKGGASIGS</sequence>
<name>A0ABW4SDD4_9BACL</name>